<comment type="subcellular location">
    <subcellularLocation>
        <location evidence="1">Cell membrane</location>
        <topology evidence="1">Multi-pass membrane protein</topology>
    </subcellularLocation>
</comment>
<keyword evidence="9" id="KW-1185">Reference proteome</keyword>
<protein>
    <recommendedName>
        <fullName evidence="10">MFS transporter</fullName>
    </recommendedName>
</protein>
<keyword evidence="3" id="KW-1003">Cell membrane</keyword>
<evidence type="ECO:0000256" key="7">
    <source>
        <dbReference type="SAM" id="Phobius"/>
    </source>
</evidence>
<proteinExistence type="predicted"/>
<sequence>MTITSAPRPAATTPDPVRSSLLRRLGGPRYAAVLVVDALGAGMLRPFLLLYGMSVVGLSPGGAGLAVTLGLLAGLATLPPAGRWLDRGARSVPVAATLLVRAAGAAVLVAAPTPAGFAIGALLLGLGSQAWPATHAAVVATIAVGRERDAALAAGRSLRNAALGVGALAATATLGGGTTALRWLATACALGYLASGVLALGMRLRAAALDRDTSAGTKDDLSFLRPLLVVNLPYAANFSVLEMALPVLLVTRLHASPAWSAGIFVGNTVLVITMQVALVVRLARVPRHRVLAGSGVLLAASYLGFWGAGSLGGTPGAAAIAAVAVVFTVGEIMYAGSSTALVIAHAPERSLGRALSRFQLSTGIGMALAPAVLTWLLTLSPGALWGGLAAATLLAAGSVVATSTRSARLAG</sequence>
<dbReference type="GO" id="GO:0022857">
    <property type="term" value="F:transmembrane transporter activity"/>
    <property type="evidence" value="ECO:0007669"/>
    <property type="project" value="InterPro"/>
</dbReference>
<evidence type="ECO:0000256" key="6">
    <source>
        <dbReference type="ARBA" id="ARBA00023136"/>
    </source>
</evidence>
<evidence type="ECO:0008006" key="10">
    <source>
        <dbReference type="Google" id="ProtNLM"/>
    </source>
</evidence>
<gene>
    <name evidence="8" type="ORF">Cch02nite_65660</name>
</gene>
<keyword evidence="5 7" id="KW-1133">Transmembrane helix</keyword>
<dbReference type="AlphaFoldDB" id="A0A8J3JXU5"/>
<dbReference type="InterPro" id="IPR036259">
    <property type="entry name" value="MFS_trans_sf"/>
</dbReference>
<reference evidence="8 9" key="1">
    <citation type="submission" date="2021-01" db="EMBL/GenBank/DDBJ databases">
        <title>Whole genome shotgun sequence of Catellatospora chokoriensis NBRC 107358.</title>
        <authorList>
            <person name="Komaki H."/>
            <person name="Tamura T."/>
        </authorList>
    </citation>
    <scope>NUCLEOTIDE SEQUENCE [LARGE SCALE GENOMIC DNA]</scope>
    <source>
        <strain evidence="8 9">NBRC 107358</strain>
    </source>
</reference>
<dbReference type="RefSeq" id="WP_191840400.1">
    <property type="nucleotide sequence ID" value="NZ_BAAALB010000022.1"/>
</dbReference>
<dbReference type="PANTHER" id="PTHR23517">
    <property type="entry name" value="RESISTANCE PROTEIN MDTM, PUTATIVE-RELATED-RELATED"/>
    <property type="match status" value="1"/>
</dbReference>
<dbReference type="Pfam" id="PF07690">
    <property type="entry name" value="MFS_1"/>
    <property type="match status" value="1"/>
</dbReference>
<dbReference type="PANTHER" id="PTHR23517:SF2">
    <property type="entry name" value="MULTIDRUG RESISTANCE PROTEIN MDTH"/>
    <property type="match status" value="1"/>
</dbReference>
<organism evidence="8 9">
    <name type="scientific">Catellatospora chokoriensis</name>
    <dbReference type="NCBI Taxonomy" id="310353"/>
    <lineage>
        <taxon>Bacteria</taxon>
        <taxon>Bacillati</taxon>
        <taxon>Actinomycetota</taxon>
        <taxon>Actinomycetes</taxon>
        <taxon>Micromonosporales</taxon>
        <taxon>Micromonosporaceae</taxon>
        <taxon>Catellatospora</taxon>
    </lineage>
</organism>
<dbReference type="InterPro" id="IPR050171">
    <property type="entry name" value="MFS_Transporters"/>
</dbReference>
<keyword evidence="4 7" id="KW-0812">Transmembrane</keyword>
<feature type="transmembrane region" description="Helical" evidence="7">
    <location>
        <begin position="183"/>
        <end position="202"/>
    </location>
</feature>
<evidence type="ECO:0000256" key="3">
    <source>
        <dbReference type="ARBA" id="ARBA00022475"/>
    </source>
</evidence>
<evidence type="ECO:0000313" key="9">
    <source>
        <dbReference type="Proteomes" id="UP000619293"/>
    </source>
</evidence>
<evidence type="ECO:0000256" key="2">
    <source>
        <dbReference type="ARBA" id="ARBA00022448"/>
    </source>
</evidence>
<keyword evidence="2" id="KW-0813">Transport</keyword>
<evidence type="ECO:0000256" key="5">
    <source>
        <dbReference type="ARBA" id="ARBA00022989"/>
    </source>
</evidence>
<feature type="transmembrane region" description="Helical" evidence="7">
    <location>
        <begin position="383"/>
        <end position="402"/>
    </location>
</feature>
<feature type="transmembrane region" description="Helical" evidence="7">
    <location>
        <begin position="58"/>
        <end position="79"/>
    </location>
</feature>
<comment type="caution">
    <text evidence="8">The sequence shown here is derived from an EMBL/GenBank/DDBJ whole genome shotgun (WGS) entry which is preliminary data.</text>
</comment>
<dbReference type="Proteomes" id="UP000619293">
    <property type="component" value="Unassembled WGS sequence"/>
</dbReference>
<accession>A0A8J3JXU5</accession>
<dbReference type="EMBL" id="BONG01000056">
    <property type="protein sequence ID" value="GIF93122.1"/>
    <property type="molecule type" value="Genomic_DNA"/>
</dbReference>
<feature type="transmembrane region" description="Helical" evidence="7">
    <location>
        <begin position="290"/>
        <end position="308"/>
    </location>
</feature>
<evidence type="ECO:0000313" key="8">
    <source>
        <dbReference type="EMBL" id="GIF93122.1"/>
    </source>
</evidence>
<keyword evidence="6 7" id="KW-0472">Membrane</keyword>
<feature type="transmembrane region" description="Helical" evidence="7">
    <location>
        <begin position="223"/>
        <end position="241"/>
    </location>
</feature>
<evidence type="ECO:0000256" key="4">
    <source>
        <dbReference type="ARBA" id="ARBA00022692"/>
    </source>
</evidence>
<name>A0A8J3JXU5_9ACTN</name>
<dbReference type="Gene3D" id="1.20.1250.20">
    <property type="entry name" value="MFS general substrate transporter like domains"/>
    <property type="match status" value="1"/>
</dbReference>
<feature type="transmembrane region" description="Helical" evidence="7">
    <location>
        <begin position="91"/>
        <end position="111"/>
    </location>
</feature>
<feature type="transmembrane region" description="Helical" evidence="7">
    <location>
        <begin position="30"/>
        <end position="52"/>
    </location>
</feature>
<evidence type="ECO:0000256" key="1">
    <source>
        <dbReference type="ARBA" id="ARBA00004651"/>
    </source>
</evidence>
<feature type="transmembrane region" description="Helical" evidence="7">
    <location>
        <begin position="320"/>
        <end position="346"/>
    </location>
</feature>
<dbReference type="InterPro" id="IPR011701">
    <property type="entry name" value="MFS"/>
</dbReference>
<feature type="transmembrane region" description="Helical" evidence="7">
    <location>
        <begin position="358"/>
        <end position="377"/>
    </location>
</feature>
<dbReference type="SUPFAM" id="SSF103473">
    <property type="entry name" value="MFS general substrate transporter"/>
    <property type="match status" value="1"/>
</dbReference>
<dbReference type="GO" id="GO:0005886">
    <property type="term" value="C:plasma membrane"/>
    <property type="evidence" value="ECO:0007669"/>
    <property type="project" value="UniProtKB-SubCell"/>
</dbReference>
<feature type="transmembrane region" description="Helical" evidence="7">
    <location>
        <begin position="261"/>
        <end position="283"/>
    </location>
</feature>